<dbReference type="PANTHER" id="PTHR47266">
    <property type="entry name" value="ENDONUCLEASE-RELATED"/>
    <property type="match status" value="1"/>
</dbReference>
<protein>
    <recommendedName>
        <fullName evidence="1">Integrase zinc-binding domain-containing protein</fullName>
    </recommendedName>
</protein>
<name>A0A438DMF0_VITVI</name>
<dbReference type="AlphaFoldDB" id="A0A438DMF0"/>
<reference evidence="2 3" key="1">
    <citation type="journal article" date="2018" name="PLoS Genet.">
        <title>Population sequencing reveals clonal diversity and ancestral inbreeding in the grapevine cultivar Chardonnay.</title>
        <authorList>
            <person name="Roach M.J."/>
            <person name="Johnson D.L."/>
            <person name="Bohlmann J."/>
            <person name="van Vuuren H.J."/>
            <person name="Jones S.J."/>
            <person name="Pretorius I.S."/>
            <person name="Schmidt S.A."/>
            <person name="Borneman A.R."/>
        </authorList>
    </citation>
    <scope>NUCLEOTIDE SEQUENCE [LARGE SCALE GENOMIC DNA]</scope>
    <source>
        <strain evidence="3">cv. Chardonnay</strain>
        <tissue evidence="2">Leaf</tissue>
    </source>
</reference>
<accession>A0A438DMF0</accession>
<sequence length="107" mass="12590">MEQTTLALKSVTQKLRSYFQAHQGEYKANDERMARYLVRYILVELHEGVCDNHASGRTLAHRTHSLGYYWPTMRQDAENYVKRCDRCQRYTLIPRMPSKVLNPVTSP</sequence>
<dbReference type="InterPro" id="IPR052160">
    <property type="entry name" value="Gypsy_RT_Integrase-like"/>
</dbReference>
<evidence type="ECO:0000259" key="1">
    <source>
        <dbReference type="Pfam" id="PF17921"/>
    </source>
</evidence>
<evidence type="ECO:0000313" key="2">
    <source>
        <dbReference type="EMBL" id="RVW36614.1"/>
    </source>
</evidence>
<dbReference type="InterPro" id="IPR041588">
    <property type="entry name" value="Integrase_H2C2"/>
</dbReference>
<dbReference type="Proteomes" id="UP000288805">
    <property type="component" value="Unassembled WGS sequence"/>
</dbReference>
<feature type="domain" description="Integrase zinc-binding" evidence="1">
    <location>
        <begin position="37"/>
        <end position="90"/>
    </location>
</feature>
<comment type="caution">
    <text evidence="2">The sequence shown here is derived from an EMBL/GenBank/DDBJ whole genome shotgun (WGS) entry which is preliminary data.</text>
</comment>
<gene>
    <name evidence="2" type="ORF">CK203_072883</name>
</gene>
<proteinExistence type="predicted"/>
<dbReference type="Pfam" id="PF17921">
    <property type="entry name" value="Integrase_H2C2"/>
    <property type="match status" value="1"/>
</dbReference>
<evidence type="ECO:0000313" key="3">
    <source>
        <dbReference type="Proteomes" id="UP000288805"/>
    </source>
</evidence>
<dbReference type="Gene3D" id="1.10.340.70">
    <property type="match status" value="1"/>
</dbReference>
<dbReference type="EMBL" id="QGNW01001568">
    <property type="protein sequence ID" value="RVW36614.1"/>
    <property type="molecule type" value="Genomic_DNA"/>
</dbReference>
<organism evidence="2 3">
    <name type="scientific">Vitis vinifera</name>
    <name type="common">Grape</name>
    <dbReference type="NCBI Taxonomy" id="29760"/>
    <lineage>
        <taxon>Eukaryota</taxon>
        <taxon>Viridiplantae</taxon>
        <taxon>Streptophyta</taxon>
        <taxon>Embryophyta</taxon>
        <taxon>Tracheophyta</taxon>
        <taxon>Spermatophyta</taxon>
        <taxon>Magnoliopsida</taxon>
        <taxon>eudicotyledons</taxon>
        <taxon>Gunneridae</taxon>
        <taxon>Pentapetalae</taxon>
        <taxon>rosids</taxon>
        <taxon>Vitales</taxon>
        <taxon>Vitaceae</taxon>
        <taxon>Viteae</taxon>
        <taxon>Vitis</taxon>
    </lineage>
</organism>